<evidence type="ECO:0000256" key="4">
    <source>
        <dbReference type="ARBA" id="ARBA00023125"/>
    </source>
</evidence>
<dbReference type="Gene3D" id="1.10.10.10">
    <property type="entry name" value="Winged helix-like DNA-binding domain superfamily/Winged helix DNA-binding domain"/>
    <property type="match status" value="1"/>
</dbReference>
<evidence type="ECO:0000259" key="7">
    <source>
        <dbReference type="Pfam" id="PF08281"/>
    </source>
</evidence>
<dbReference type="EMBL" id="JADHOK010000014">
    <property type="protein sequence ID" value="MBL6761472.1"/>
    <property type="molecule type" value="Genomic_DNA"/>
</dbReference>
<evidence type="ECO:0000313" key="9">
    <source>
        <dbReference type="Proteomes" id="UP000785783"/>
    </source>
</evidence>
<sequence>MTSQKLLPLSDASDDTLLAAIGSGNRQDAALAGGELVRRHLSYVVYICRQKLGNEAEAEEAAQDVFMSVWKNAGNWQSGNAKVTTWLYRIAANRCIDILRRRKPTTDIDTIAEPADERENIEAAHLIADRNRQLHAALDALTADQRQAIELVYYGETKQTEAAAQMGITLAAMESLLRRARSKLSEQLDPLKEHLEPIQ</sequence>
<dbReference type="PANTHER" id="PTHR43133:SF8">
    <property type="entry name" value="RNA POLYMERASE SIGMA FACTOR HI_1459-RELATED"/>
    <property type="match status" value="1"/>
</dbReference>
<dbReference type="Gene3D" id="1.10.1740.10">
    <property type="match status" value="1"/>
</dbReference>
<dbReference type="CDD" id="cd06171">
    <property type="entry name" value="Sigma70_r4"/>
    <property type="match status" value="1"/>
</dbReference>
<comment type="caution">
    <text evidence="8">The sequence shown here is derived from an EMBL/GenBank/DDBJ whole genome shotgun (WGS) entry which is preliminary data.</text>
</comment>
<gene>
    <name evidence="8" type="ORF">ISQ19_02120</name>
</gene>
<dbReference type="InterPro" id="IPR013324">
    <property type="entry name" value="RNA_pol_sigma_r3/r4-like"/>
</dbReference>
<feature type="domain" description="RNA polymerase sigma factor 70 region 4 type 2" evidence="7">
    <location>
        <begin position="132"/>
        <end position="184"/>
    </location>
</feature>
<dbReference type="GO" id="GO:0016987">
    <property type="term" value="F:sigma factor activity"/>
    <property type="evidence" value="ECO:0007669"/>
    <property type="project" value="UniProtKB-KW"/>
</dbReference>
<dbReference type="NCBIfam" id="TIGR02937">
    <property type="entry name" value="sigma70-ECF"/>
    <property type="match status" value="1"/>
</dbReference>
<comment type="similarity">
    <text evidence="1">Belongs to the sigma-70 factor family. ECF subfamily.</text>
</comment>
<protein>
    <submittedName>
        <fullName evidence="8">Sigma-70 family RNA polymerase sigma factor</fullName>
    </submittedName>
</protein>
<organism evidence="8 9">
    <name type="scientific">PS1 clade bacterium</name>
    <dbReference type="NCBI Taxonomy" id="2175152"/>
    <lineage>
        <taxon>Bacteria</taxon>
        <taxon>Pseudomonadati</taxon>
        <taxon>Pseudomonadota</taxon>
        <taxon>Alphaproteobacteria</taxon>
        <taxon>PS1 clade</taxon>
    </lineage>
</organism>
<evidence type="ECO:0000259" key="6">
    <source>
        <dbReference type="Pfam" id="PF04542"/>
    </source>
</evidence>
<feature type="domain" description="RNA polymerase sigma-70 region 2" evidence="6">
    <location>
        <begin position="36"/>
        <end position="103"/>
    </location>
</feature>
<evidence type="ECO:0000313" key="8">
    <source>
        <dbReference type="EMBL" id="MBL6761472.1"/>
    </source>
</evidence>
<dbReference type="PANTHER" id="PTHR43133">
    <property type="entry name" value="RNA POLYMERASE ECF-TYPE SIGMA FACTO"/>
    <property type="match status" value="1"/>
</dbReference>
<dbReference type="InterPro" id="IPR014284">
    <property type="entry name" value="RNA_pol_sigma-70_dom"/>
</dbReference>
<dbReference type="SUPFAM" id="SSF88659">
    <property type="entry name" value="Sigma3 and sigma4 domains of RNA polymerase sigma factors"/>
    <property type="match status" value="1"/>
</dbReference>
<dbReference type="InterPro" id="IPR036388">
    <property type="entry name" value="WH-like_DNA-bd_sf"/>
</dbReference>
<proteinExistence type="inferred from homology"/>
<keyword evidence="4" id="KW-0238">DNA-binding</keyword>
<dbReference type="Proteomes" id="UP000785783">
    <property type="component" value="Unassembled WGS sequence"/>
</dbReference>
<dbReference type="GO" id="GO:0006352">
    <property type="term" value="P:DNA-templated transcription initiation"/>
    <property type="evidence" value="ECO:0007669"/>
    <property type="project" value="InterPro"/>
</dbReference>
<evidence type="ECO:0000256" key="3">
    <source>
        <dbReference type="ARBA" id="ARBA00023082"/>
    </source>
</evidence>
<keyword evidence="5" id="KW-0804">Transcription</keyword>
<dbReference type="SUPFAM" id="SSF88946">
    <property type="entry name" value="Sigma2 domain of RNA polymerase sigma factors"/>
    <property type="match status" value="1"/>
</dbReference>
<name>A0A937L517_9PROT</name>
<dbReference type="AlphaFoldDB" id="A0A937L517"/>
<accession>A0A937L517</accession>
<dbReference type="Pfam" id="PF04542">
    <property type="entry name" value="Sigma70_r2"/>
    <property type="match status" value="1"/>
</dbReference>
<keyword evidence="3" id="KW-0731">Sigma factor</keyword>
<dbReference type="InterPro" id="IPR013325">
    <property type="entry name" value="RNA_pol_sigma_r2"/>
</dbReference>
<dbReference type="InterPro" id="IPR039425">
    <property type="entry name" value="RNA_pol_sigma-70-like"/>
</dbReference>
<evidence type="ECO:0000256" key="5">
    <source>
        <dbReference type="ARBA" id="ARBA00023163"/>
    </source>
</evidence>
<evidence type="ECO:0000256" key="2">
    <source>
        <dbReference type="ARBA" id="ARBA00023015"/>
    </source>
</evidence>
<dbReference type="Pfam" id="PF08281">
    <property type="entry name" value="Sigma70_r4_2"/>
    <property type="match status" value="1"/>
</dbReference>
<evidence type="ECO:0000256" key="1">
    <source>
        <dbReference type="ARBA" id="ARBA00010641"/>
    </source>
</evidence>
<dbReference type="GO" id="GO:0003677">
    <property type="term" value="F:DNA binding"/>
    <property type="evidence" value="ECO:0007669"/>
    <property type="project" value="UniProtKB-KW"/>
</dbReference>
<keyword evidence="2" id="KW-0805">Transcription regulation</keyword>
<dbReference type="InterPro" id="IPR013249">
    <property type="entry name" value="RNA_pol_sigma70_r4_t2"/>
</dbReference>
<dbReference type="InterPro" id="IPR007627">
    <property type="entry name" value="RNA_pol_sigma70_r2"/>
</dbReference>
<reference evidence="8" key="1">
    <citation type="submission" date="2020-10" db="EMBL/GenBank/DDBJ databases">
        <title>Microbiome of the Black Sea water column analyzed by genome centric metagenomics.</title>
        <authorList>
            <person name="Cabello-Yeves P.J."/>
            <person name="Callieri C."/>
            <person name="Picazo A."/>
            <person name="Mehrshad M."/>
            <person name="Haro-Moreno J.M."/>
            <person name="Roda-Garcia J."/>
            <person name="Dzembekova N."/>
            <person name="Slabakova V."/>
            <person name="Slabakova N."/>
            <person name="Moncheva S."/>
            <person name="Rodriguez-Valera F."/>
        </authorList>
    </citation>
    <scope>NUCLEOTIDE SEQUENCE</scope>
    <source>
        <strain evidence="8">BS307-5m-G5</strain>
    </source>
</reference>